<dbReference type="EMBL" id="CP092868">
    <property type="protein sequence ID" value="UYV69066.1"/>
    <property type="molecule type" value="Genomic_DNA"/>
</dbReference>
<evidence type="ECO:0000313" key="4">
    <source>
        <dbReference type="EMBL" id="UYV69066.1"/>
    </source>
</evidence>
<dbReference type="InterPro" id="IPR036397">
    <property type="entry name" value="RNaseH_sf"/>
</dbReference>
<evidence type="ECO:0000256" key="2">
    <source>
        <dbReference type="SAM" id="MobiDB-lite"/>
    </source>
</evidence>
<dbReference type="PROSITE" id="PS50994">
    <property type="entry name" value="INTEGRASE"/>
    <property type="match status" value="1"/>
</dbReference>
<protein>
    <recommendedName>
        <fullName evidence="1">RNA-directed DNA polymerase</fullName>
        <ecNumber evidence="1">2.7.7.49</ecNumber>
    </recommendedName>
</protein>
<dbReference type="Gene3D" id="1.10.340.70">
    <property type="match status" value="1"/>
</dbReference>
<name>A0ABY6KJP3_9ARAC</name>
<dbReference type="PANTHER" id="PTHR37984:SF5">
    <property type="entry name" value="PROTEIN NYNRIN-LIKE"/>
    <property type="match status" value="1"/>
</dbReference>
<dbReference type="InterPro" id="IPR012337">
    <property type="entry name" value="RNaseH-like_sf"/>
</dbReference>
<dbReference type="Pfam" id="PF00665">
    <property type="entry name" value="rve"/>
    <property type="match status" value="1"/>
</dbReference>
<feature type="domain" description="Integrase catalytic" evidence="3">
    <location>
        <begin position="50"/>
        <end position="208"/>
    </location>
</feature>
<keyword evidence="5" id="KW-1185">Reference proteome</keyword>
<dbReference type="SUPFAM" id="SSF53098">
    <property type="entry name" value="Ribonuclease H-like"/>
    <property type="match status" value="1"/>
</dbReference>
<evidence type="ECO:0000256" key="1">
    <source>
        <dbReference type="ARBA" id="ARBA00012493"/>
    </source>
</evidence>
<proteinExistence type="predicted"/>
<feature type="region of interest" description="Disordered" evidence="2">
    <location>
        <begin position="683"/>
        <end position="710"/>
    </location>
</feature>
<dbReference type="InterPro" id="IPR041588">
    <property type="entry name" value="Integrase_H2C2"/>
</dbReference>
<dbReference type="Gene3D" id="3.30.420.10">
    <property type="entry name" value="Ribonuclease H-like superfamily/Ribonuclease H"/>
    <property type="match status" value="1"/>
</dbReference>
<dbReference type="PANTHER" id="PTHR37984">
    <property type="entry name" value="PROTEIN CBG26694"/>
    <property type="match status" value="1"/>
</dbReference>
<evidence type="ECO:0000259" key="3">
    <source>
        <dbReference type="PROSITE" id="PS50994"/>
    </source>
</evidence>
<gene>
    <name evidence="4" type="ORF">LAZ67_6002233</name>
</gene>
<evidence type="ECO:0000313" key="5">
    <source>
        <dbReference type="Proteomes" id="UP001235939"/>
    </source>
</evidence>
<dbReference type="Pfam" id="PF17921">
    <property type="entry name" value="Integrase_H2C2"/>
    <property type="match status" value="1"/>
</dbReference>
<dbReference type="InterPro" id="IPR050951">
    <property type="entry name" value="Retrovirus_Pol_polyprotein"/>
</dbReference>
<dbReference type="Proteomes" id="UP001235939">
    <property type="component" value="Chromosome 06"/>
</dbReference>
<dbReference type="EC" id="2.7.7.49" evidence="1"/>
<reference evidence="4 5" key="1">
    <citation type="submission" date="2022-01" db="EMBL/GenBank/DDBJ databases">
        <title>A chromosomal length assembly of Cordylochernes scorpioides.</title>
        <authorList>
            <person name="Zeh D."/>
            <person name="Zeh J."/>
        </authorList>
    </citation>
    <scope>NUCLEOTIDE SEQUENCE [LARGE SCALE GENOMIC DNA]</scope>
    <source>
        <strain evidence="4">IN4F17</strain>
        <tissue evidence="4">Whole Body</tissue>
    </source>
</reference>
<accession>A0ABY6KJP3</accession>
<dbReference type="InterPro" id="IPR001584">
    <property type="entry name" value="Integrase_cat-core"/>
</dbReference>
<organism evidence="4 5">
    <name type="scientific">Cordylochernes scorpioides</name>
    <dbReference type="NCBI Taxonomy" id="51811"/>
    <lineage>
        <taxon>Eukaryota</taxon>
        <taxon>Metazoa</taxon>
        <taxon>Ecdysozoa</taxon>
        <taxon>Arthropoda</taxon>
        <taxon>Chelicerata</taxon>
        <taxon>Arachnida</taxon>
        <taxon>Pseudoscorpiones</taxon>
        <taxon>Cheliferoidea</taxon>
        <taxon>Chernetidae</taxon>
        <taxon>Cordylochernes</taxon>
    </lineage>
</organism>
<sequence>MSQMTRIITAQYYWKGISKSIEKFVKSCHTCQIIKRPKGKPYGALGQIPPPQQPFDLISIDTIAGFSKYGHSKTYLHVIVDHLTRYDWTFPSRSTSTLTYIQTLKTVLQQGSPKRLLSDRAPAFTSEKFRKFLITHGIQPLLTTSNNPQANGLIERLNATITGKLRLACLENPKASWTQLVKRVTQTYNNTPHSVTSFPPTYLMFNVIHPDLRTHLNPYPEINIAREIASSRTQNKHKKDKEIFDKQHRTPHFEVNDLVLVKNYRHPDTAEKNSHFTISVCPRRLYPGPPHRPCRKRMKTERDMNKGGFLGQKADLNQSRSVRGQFSDGRPDLCRHFREKRMKTERDMNKGGFLGQKADLNQSRSVRGQFSDGRPDLCRHFREKIQNRREERKNKNLAKVSLNFKFSRFRSNILLFNGLILYVQSLNNIYTLGIQSLQMSFIDVNCPSNINPVLYYLIENYKDNSSVHVASLRKFGLKYPFSDFSGSHWDQKSFLVAVVTAFSTLTSANSAKRVPEIPTSHGNRAATFPTFDLTSSRQCSKRQAANNFIEVTSFYKPYMERLPRQQDDHQRPSLLTEQSSHNLKNELNLMAYKLQKVQLPPSNENKRVRLKRCHLFKHRATGQRWECILFTYEKLFTLYQAHNHLNDRSWSAEAPGTSAIVEHRNISAVGYGMGRDLRQWQDPPRFRGSGIQNQPRSASPRHPRGRRTAVGSTTLRRCGLDVPAGLRAGLQGEIDSGLMQGQFSGLHHVVGMAALLTRSQHARKTFNKRYSSLDVYFIMLANNYILNICVSSIILPRAINIGIS</sequence>